<dbReference type="InterPro" id="IPR029058">
    <property type="entry name" value="AB_hydrolase_fold"/>
</dbReference>
<dbReference type="GO" id="GO:0016787">
    <property type="term" value="F:hydrolase activity"/>
    <property type="evidence" value="ECO:0007669"/>
    <property type="project" value="UniProtKB-KW"/>
</dbReference>
<sequence>MFYNAKNGNIRIDNTDMDYISFGNGQKNLIMVPGLGDGLKTVKGTAIAFAMMYKEFAKDYKVYVFSRKNQLEEGYSTKDMANDQAEAMKKLGISKASIMGVSQGGMIAQYMAIDYPELIDKLILAVTVSRQNGTIQSVVNNWIAMAEDNDYKGIFIDTSEKSYSEKNLKKYRLFYPILSRVGKPKDFSRFIIQADACIHHNTYDELERIKCETLVIGGDSDRVVGEKSSEEIAEKISDSKLILYKGLGHMTYEEAKDFNLQVLNFLKA</sequence>
<organism evidence="2 3">
    <name type="scientific">Acetobacterium tundrae</name>
    <dbReference type="NCBI Taxonomy" id="132932"/>
    <lineage>
        <taxon>Bacteria</taxon>
        <taxon>Bacillati</taxon>
        <taxon>Bacillota</taxon>
        <taxon>Clostridia</taxon>
        <taxon>Eubacteriales</taxon>
        <taxon>Eubacteriaceae</taxon>
        <taxon>Acetobacterium</taxon>
    </lineage>
</organism>
<feature type="domain" description="AB hydrolase-1" evidence="1">
    <location>
        <begin position="67"/>
        <end position="254"/>
    </location>
</feature>
<dbReference type="InterPro" id="IPR000073">
    <property type="entry name" value="AB_hydrolase_1"/>
</dbReference>
<dbReference type="EMBL" id="WJBB01000007">
    <property type="protein sequence ID" value="MBC3796873.1"/>
    <property type="molecule type" value="Genomic_DNA"/>
</dbReference>
<dbReference type="PANTHER" id="PTHR43433:SF5">
    <property type="entry name" value="AB HYDROLASE-1 DOMAIN-CONTAINING PROTEIN"/>
    <property type="match status" value="1"/>
</dbReference>
<reference evidence="2 3" key="1">
    <citation type="journal article" date="2020" name="mSystems">
        <title>Defining Genomic and Predicted Metabolic Features of the Acetobacterium Genus.</title>
        <authorList>
            <person name="Ross D.E."/>
            <person name="Marshall C.W."/>
            <person name="Gulliver D."/>
            <person name="May H.D."/>
            <person name="Norman R.S."/>
        </authorList>
    </citation>
    <scope>NUCLEOTIDE SEQUENCE [LARGE SCALE GENOMIC DNA]</scope>
    <source>
        <strain evidence="2 3">DSM 9173</strain>
    </source>
</reference>
<evidence type="ECO:0000313" key="2">
    <source>
        <dbReference type="EMBL" id="MBC3796873.1"/>
    </source>
</evidence>
<dbReference type="Proteomes" id="UP000653358">
    <property type="component" value="Unassembled WGS sequence"/>
</dbReference>
<protein>
    <submittedName>
        <fullName evidence="2">Alpha/beta fold hydrolase</fullName>
    </submittedName>
</protein>
<evidence type="ECO:0000313" key="3">
    <source>
        <dbReference type="Proteomes" id="UP000653358"/>
    </source>
</evidence>
<dbReference type="SUPFAM" id="SSF53474">
    <property type="entry name" value="alpha/beta-Hydrolases"/>
    <property type="match status" value="1"/>
</dbReference>
<evidence type="ECO:0000259" key="1">
    <source>
        <dbReference type="Pfam" id="PF00561"/>
    </source>
</evidence>
<dbReference type="Gene3D" id="3.40.50.1820">
    <property type="entry name" value="alpha/beta hydrolase"/>
    <property type="match status" value="1"/>
</dbReference>
<keyword evidence="2" id="KW-0378">Hydrolase</keyword>
<accession>A0ABR6WKS5</accession>
<dbReference type="InterPro" id="IPR050471">
    <property type="entry name" value="AB_hydrolase"/>
</dbReference>
<proteinExistence type="predicted"/>
<keyword evidence="3" id="KW-1185">Reference proteome</keyword>
<dbReference type="Pfam" id="PF00561">
    <property type="entry name" value="Abhydrolase_1"/>
    <property type="match status" value="1"/>
</dbReference>
<dbReference type="RefSeq" id="WP_148603114.1">
    <property type="nucleotide sequence ID" value="NZ_RXYB01000006.1"/>
</dbReference>
<gene>
    <name evidence="2" type="ORF">GH807_07405</name>
</gene>
<dbReference type="PRINTS" id="PR00111">
    <property type="entry name" value="ABHYDROLASE"/>
</dbReference>
<dbReference type="PANTHER" id="PTHR43433">
    <property type="entry name" value="HYDROLASE, ALPHA/BETA FOLD FAMILY PROTEIN"/>
    <property type="match status" value="1"/>
</dbReference>
<comment type="caution">
    <text evidence="2">The sequence shown here is derived from an EMBL/GenBank/DDBJ whole genome shotgun (WGS) entry which is preliminary data.</text>
</comment>
<name>A0ABR6WKS5_9FIRM</name>